<accession>A0A5C6BXE6</accession>
<proteinExistence type="predicted"/>
<dbReference type="GO" id="GO:0009103">
    <property type="term" value="P:lipopolysaccharide biosynthetic process"/>
    <property type="evidence" value="ECO:0007669"/>
    <property type="project" value="TreeGrafter"/>
</dbReference>
<dbReference type="CDD" id="cd03801">
    <property type="entry name" value="GT4_PimA-like"/>
    <property type="match status" value="1"/>
</dbReference>
<dbReference type="SUPFAM" id="SSF53756">
    <property type="entry name" value="UDP-Glycosyltransferase/glycogen phosphorylase"/>
    <property type="match status" value="1"/>
</dbReference>
<dbReference type="AlphaFoldDB" id="A0A5C6BXE6"/>
<keyword evidence="2" id="KW-0328">Glycosyltransferase</keyword>
<keyword evidence="1 2" id="KW-0808">Transferase</keyword>
<evidence type="ECO:0000313" key="2">
    <source>
        <dbReference type="EMBL" id="TWU16990.1"/>
    </source>
</evidence>
<protein>
    <submittedName>
        <fullName evidence="2">D-inositol 3-phosphate glycosyltransferase</fullName>
        <ecNumber evidence="2">2.4.1.250</ecNumber>
    </submittedName>
</protein>
<dbReference type="PANTHER" id="PTHR46401:SF2">
    <property type="entry name" value="GLYCOSYLTRANSFERASE WBBK-RELATED"/>
    <property type="match status" value="1"/>
</dbReference>
<sequence length="415" mass="46914">MHAHWTVCQLGAREHYSVAAALHASGCLNGLFTDAWIAPETARRLSGLSMGRRLADRYCHDLASAEVGHANFQSILFELGLRLQRRGGWEAIIARNDWFQRRAIKWLTSRPQIRLASESGPSVKSERQPILFAYSYAALSLFRWAKSQGWMTVLGQIDGGFQDERLISQLRAEQNFEDNPWRPAPSQYWDQWHDECKLADRVVVNSNWSQSLVAQSGVAPQKLAVIPLAYSPPPASTAFVRDFAPRFSARRPLKVLFLGQVTVRKGILELLKAAEELLQQPVEFSVVGSHPQLIPEQWSRIPNVRFIGPIPRSETNKWYRNSDIFLFPTHSDGFGLTQLEAQAWKLPVVASRCCGDVIEDGINGRRLDFNSSNAIVEAIEAILEQPHLLRQWSEQSCQTDTYSTNRMSHALSELL</sequence>
<dbReference type="EMBL" id="SJPU01000002">
    <property type="protein sequence ID" value="TWU16990.1"/>
    <property type="molecule type" value="Genomic_DNA"/>
</dbReference>
<dbReference type="PANTHER" id="PTHR46401">
    <property type="entry name" value="GLYCOSYLTRANSFERASE WBBK-RELATED"/>
    <property type="match status" value="1"/>
</dbReference>
<evidence type="ECO:0000256" key="1">
    <source>
        <dbReference type="ARBA" id="ARBA00022679"/>
    </source>
</evidence>
<name>A0A5C6BXE6_9BACT</name>
<comment type="caution">
    <text evidence="2">The sequence shown here is derived from an EMBL/GenBank/DDBJ whole genome shotgun (WGS) entry which is preliminary data.</text>
</comment>
<dbReference type="EC" id="2.4.1.250" evidence="2"/>
<reference evidence="2 3" key="1">
    <citation type="journal article" date="2020" name="Antonie Van Leeuwenhoek">
        <title>Rhodopirellula heiligendammensis sp. nov., Rhodopirellula pilleata sp. nov., and Rhodopirellula solitaria sp. nov. isolated from natural or artificial marine surfaces in Northern Germany and California, USA, and emended description of the genus Rhodopirellula.</title>
        <authorList>
            <person name="Kallscheuer N."/>
            <person name="Wiegand S."/>
            <person name="Jogler M."/>
            <person name="Boedeker C."/>
            <person name="Peeters S.H."/>
            <person name="Rast P."/>
            <person name="Heuer A."/>
            <person name="Jetten M.S.M."/>
            <person name="Rohde M."/>
            <person name="Jogler C."/>
        </authorList>
    </citation>
    <scope>NUCLEOTIDE SEQUENCE [LARGE SCALE GENOMIC DNA]</scope>
    <source>
        <strain evidence="2 3">Poly21</strain>
    </source>
</reference>
<dbReference type="RefSeq" id="WP_146408510.1">
    <property type="nucleotide sequence ID" value="NZ_SJPU01000002.1"/>
</dbReference>
<gene>
    <name evidence="2" type="primary">mshA_3</name>
    <name evidence="2" type="ORF">Poly21_41990</name>
</gene>
<evidence type="ECO:0000313" key="3">
    <source>
        <dbReference type="Proteomes" id="UP000319908"/>
    </source>
</evidence>
<keyword evidence="3" id="KW-1185">Reference proteome</keyword>
<dbReference type="Pfam" id="PF13692">
    <property type="entry name" value="Glyco_trans_1_4"/>
    <property type="match status" value="1"/>
</dbReference>
<dbReference type="Gene3D" id="3.40.50.2000">
    <property type="entry name" value="Glycogen Phosphorylase B"/>
    <property type="match status" value="2"/>
</dbReference>
<dbReference type="OrthoDB" id="9790710at2"/>
<dbReference type="Proteomes" id="UP000319908">
    <property type="component" value="Unassembled WGS sequence"/>
</dbReference>
<organism evidence="2 3">
    <name type="scientific">Allorhodopirellula heiligendammensis</name>
    <dbReference type="NCBI Taxonomy" id="2714739"/>
    <lineage>
        <taxon>Bacteria</taxon>
        <taxon>Pseudomonadati</taxon>
        <taxon>Planctomycetota</taxon>
        <taxon>Planctomycetia</taxon>
        <taxon>Pirellulales</taxon>
        <taxon>Pirellulaceae</taxon>
        <taxon>Allorhodopirellula</taxon>
    </lineage>
</organism>
<dbReference type="GO" id="GO:0102710">
    <property type="term" value="F:D-inositol-3-phosphate glycosyltransferase activity"/>
    <property type="evidence" value="ECO:0007669"/>
    <property type="project" value="UniProtKB-EC"/>
</dbReference>